<reference evidence="2 3" key="1">
    <citation type="submission" date="2019-03" db="EMBL/GenBank/DDBJ databases">
        <title>Genomic Encyclopedia of Archaeal and Bacterial Type Strains, Phase II (KMG-II): from individual species to whole genera.</title>
        <authorList>
            <person name="Goeker M."/>
        </authorList>
    </citation>
    <scope>NUCLEOTIDE SEQUENCE [LARGE SCALE GENOMIC DNA]</scope>
    <source>
        <strain evidence="2 3">DSM 15388</strain>
    </source>
</reference>
<dbReference type="Proteomes" id="UP000295793">
    <property type="component" value="Unassembled WGS sequence"/>
</dbReference>
<gene>
    <name evidence="2" type="ORF">BCF53_107139</name>
</gene>
<evidence type="ECO:0000313" key="2">
    <source>
        <dbReference type="EMBL" id="TCS41125.1"/>
    </source>
</evidence>
<dbReference type="AlphaFoldDB" id="A0A4R3I9Y3"/>
<protein>
    <submittedName>
        <fullName evidence="2">Uncharacterized protein DUF3465</fullName>
    </submittedName>
</protein>
<keyword evidence="1" id="KW-0732">Signal</keyword>
<comment type="caution">
    <text evidence="2">The sequence shown here is derived from an EMBL/GenBank/DDBJ whole genome shotgun (WGS) entry which is preliminary data.</text>
</comment>
<sequence length="140" mass="15508">MNRLLISIAITLCSFSLVSAGEFNFRQASSSDAVLLDAYENKTSDLQVQGLGIVTRVLADDLQGSRHQRFILELSHGQTLLVAHNIDLAPRVSDLAVGDSVEFYGEYEWNPQGGVIHWTHHDPAGKHPGGWLRHQGKTYQ</sequence>
<dbReference type="InterPro" id="IPR021856">
    <property type="entry name" value="DUF3465"/>
</dbReference>
<evidence type="ECO:0000313" key="3">
    <source>
        <dbReference type="Proteomes" id="UP000295793"/>
    </source>
</evidence>
<feature type="chain" id="PRO_5020197452" evidence="1">
    <location>
        <begin position="21"/>
        <end position="140"/>
    </location>
</feature>
<organism evidence="2 3">
    <name type="scientific">Reinekea marinisedimentorum</name>
    <dbReference type="NCBI Taxonomy" id="230495"/>
    <lineage>
        <taxon>Bacteria</taxon>
        <taxon>Pseudomonadati</taxon>
        <taxon>Pseudomonadota</taxon>
        <taxon>Gammaproteobacteria</taxon>
        <taxon>Oceanospirillales</taxon>
        <taxon>Saccharospirillaceae</taxon>
        <taxon>Reinekea</taxon>
    </lineage>
</organism>
<keyword evidence="3" id="KW-1185">Reference proteome</keyword>
<accession>A0A4R3I9Y3</accession>
<name>A0A4R3I9Y3_9GAMM</name>
<dbReference type="Pfam" id="PF11948">
    <property type="entry name" value="DUF3465"/>
    <property type="match status" value="1"/>
</dbReference>
<dbReference type="OrthoDB" id="195616at2"/>
<evidence type="ECO:0000256" key="1">
    <source>
        <dbReference type="SAM" id="SignalP"/>
    </source>
</evidence>
<dbReference type="RefSeq" id="WP_132701565.1">
    <property type="nucleotide sequence ID" value="NZ_SLZR01000007.1"/>
</dbReference>
<proteinExistence type="predicted"/>
<feature type="signal peptide" evidence="1">
    <location>
        <begin position="1"/>
        <end position="20"/>
    </location>
</feature>
<dbReference type="EMBL" id="SLZR01000007">
    <property type="protein sequence ID" value="TCS41125.1"/>
    <property type="molecule type" value="Genomic_DNA"/>
</dbReference>